<reference evidence="2 3" key="1">
    <citation type="submission" date="2019-02" db="EMBL/GenBank/DDBJ databases">
        <title>Deep-cultivation of Planctomycetes and their phenomic and genomic characterization uncovers novel biology.</title>
        <authorList>
            <person name="Wiegand S."/>
            <person name="Jogler M."/>
            <person name="Boedeker C."/>
            <person name="Pinto D."/>
            <person name="Vollmers J."/>
            <person name="Rivas-Marin E."/>
            <person name="Kohn T."/>
            <person name="Peeters S.H."/>
            <person name="Heuer A."/>
            <person name="Rast P."/>
            <person name="Oberbeckmann S."/>
            <person name="Bunk B."/>
            <person name="Jeske O."/>
            <person name="Meyerdierks A."/>
            <person name="Storesund J.E."/>
            <person name="Kallscheuer N."/>
            <person name="Luecker S."/>
            <person name="Lage O.M."/>
            <person name="Pohl T."/>
            <person name="Merkel B.J."/>
            <person name="Hornburger P."/>
            <person name="Mueller R.-W."/>
            <person name="Bruemmer F."/>
            <person name="Labrenz M."/>
            <person name="Spormann A.M."/>
            <person name="Op Den Camp H."/>
            <person name="Overmann J."/>
            <person name="Amann R."/>
            <person name="Jetten M.S.M."/>
            <person name="Mascher T."/>
            <person name="Medema M.H."/>
            <person name="Devos D.P."/>
            <person name="Kaster A.-K."/>
            <person name="Ovreas L."/>
            <person name="Rohde M."/>
            <person name="Galperin M.Y."/>
            <person name="Jogler C."/>
        </authorList>
    </citation>
    <scope>NUCLEOTIDE SEQUENCE [LARGE SCALE GENOMIC DNA]</scope>
    <source>
        <strain evidence="2 3">Poly41</strain>
    </source>
</reference>
<evidence type="ECO:0008006" key="4">
    <source>
        <dbReference type="Google" id="ProtNLM"/>
    </source>
</evidence>
<evidence type="ECO:0000256" key="1">
    <source>
        <dbReference type="SAM" id="MobiDB-lite"/>
    </source>
</evidence>
<protein>
    <recommendedName>
        <fullName evidence="4">Sulfatase</fullName>
    </recommendedName>
</protein>
<gene>
    <name evidence="2" type="ORF">Poly41_10550</name>
</gene>
<accession>A0A5C6E215</accession>
<dbReference type="InterPro" id="IPR017850">
    <property type="entry name" value="Alkaline_phosphatase_core_sf"/>
</dbReference>
<dbReference type="Pfam" id="PF07394">
    <property type="entry name" value="DUF1501"/>
    <property type="match status" value="1"/>
</dbReference>
<feature type="region of interest" description="Disordered" evidence="1">
    <location>
        <begin position="396"/>
        <end position="416"/>
    </location>
</feature>
<dbReference type="PANTHER" id="PTHR43737">
    <property type="entry name" value="BLL7424 PROTEIN"/>
    <property type="match status" value="1"/>
</dbReference>
<comment type="caution">
    <text evidence="2">The sequence shown here is derived from an EMBL/GenBank/DDBJ whole genome shotgun (WGS) entry which is preliminary data.</text>
</comment>
<dbReference type="EMBL" id="SJPV01000001">
    <property type="protein sequence ID" value="TWU42755.1"/>
    <property type="molecule type" value="Genomic_DNA"/>
</dbReference>
<name>A0A5C6E215_9BACT</name>
<dbReference type="Proteomes" id="UP000319143">
    <property type="component" value="Unassembled WGS sequence"/>
</dbReference>
<dbReference type="PANTHER" id="PTHR43737:SF1">
    <property type="entry name" value="DUF1501 DOMAIN-CONTAINING PROTEIN"/>
    <property type="match status" value="1"/>
</dbReference>
<proteinExistence type="predicted"/>
<evidence type="ECO:0000313" key="2">
    <source>
        <dbReference type="EMBL" id="TWU42755.1"/>
    </source>
</evidence>
<dbReference type="InterPro" id="IPR010869">
    <property type="entry name" value="DUF1501"/>
</dbReference>
<sequence length="460" mass="49607">MDPFLGDARKSVNLSLLGENEVMNTHRTCDGVRRRDMLKASALTVGGLTLSNYLRLAEAGQIASGRAERAIFVELSGGPSHLDMFDMKPNAAEEIRGTFKPIATNVPGIQISEHLPKLAACADKYAILRGVSHTLAAHQLGREYVNTGSKPLPSLEYPSYGAVLSKERPSDAEIPSQVAVPRSSQGPGFLGIRYAALETNSSPQFGQPYSVRGISLSGGIGIDEVKRRQGLLKKLDRRFATLEKDDQLLEGLDQFGEQAYSMITSSRAREAFDISKEPESFAKQFGEDAFGQSCLLALRLVESGVRLVSVQLGGWDTHQDNFTKLKTVNLPKLDEGLGGLLVGLEQRGLLESTAVFVTGEFGRTPKINSRSAEGGRDHYPRCMFMLMAGGAVRGGQVIGESDDTGSGPRHEGISPDDVAASFYHNLGIDPTMEYESGTGRPITLVRNGTVIQSLFSGSQS</sequence>
<dbReference type="SUPFAM" id="SSF53649">
    <property type="entry name" value="Alkaline phosphatase-like"/>
    <property type="match status" value="1"/>
</dbReference>
<dbReference type="AlphaFoldDB" id="A0A5C6E215"/>
<organism evidence="2 3">
    <name type="scientific">Novipirellula artificiosorum</name>
    <dbReference type="NCBI Taxonomy" id="2528016"/>
    <lineage>
        <taxon>Bacteria</taxon>
        <taxon>Pseudomonadati</taxon>
        <taxon>Planctomycetota</taxon>
        <taxon>Planctomycetia</taxon>
        <taxon>Pirellulales</taxon>
        <taxon>Pirellulaceae</taxon>
        <taxon>Novipirellula</taxon>
    </lineage>
</organism>
<evidence type="ECO:0000313" key="3">
    <source>
        <dbReference type="Proteomes" id="UP000319143"/>
    </source>
</evidence>
<keyword evidence="3" id="KW-1185">Reference proteome</keyword>